<keyword evidence="2" id="KW-1133">Transmembrane helix</keyword>
<organism evidence="3 4">
    <name type="scientific">Prorocentrum cordatum</name>
    <dbReference type="NCBI Taxonomy" id="2364126"/>
    <lineage>
        <taxon>Eukaryota</taxon>
        <taxon>Sar</taxon>
        <taxon>Alveolata</taxon>
        <taxon>Dinophyceae</taxon>
        <taxon>Prorocentrales</taxon>
        <taxon>Prorocentraceae</taxon>
        <taxon>Prorocentrum</taxon>
    </lineage>
</organism>
<keyword evidence="4" id="KW-1185">Reference proteome</keyword>
<name>A0ABN9QYY1_9DINO</name>
<evidence type="ECO:0000256" key="1">
    <source>
        <dbReference type="SAM" id="MobiDB-lite"/>
    </source>
</evidence>
<protein>
    <submittedName>
        <fullName evidence="3">Uncharacterized protein</fullName>
    </submittedName>
</protein>
<feature type="transmembrane region" description="Helical" evidence="2">
    <location>
        <begin position="98"/>
        <end position="120"/>
    </location>
</feature>
<evidence type="ECO:0000256" key="2">
    <source>
        <dbReference type="SAM" id="Phobius"/>
    </source>
</evidence>
<evidence type="ECO:0000313" key="4">
    <source>
        <dbReference type="Proteomes" id="UP001189429"/>
    </source>
</evidence>
<sequence>MAISSALDHGSPEVRTRHQSESRLGLAARPRRTRGAALRSCCSRGETDLSSRRWPPRAVPPAPPPAEAPRVDPRNSARSSCGSCVSAAASSSSPLLFAWWHSPLAASFLLFLCLLHVFFLRRVPSLTSESWR</sequence>
<keyword evidence="2" id="KW-0812">Transmembrane</keyword>
<dbReference type="Proteomes" id="UP001189429">
    <property type="component" value="Unassembled WGS sequence"/>
</dbReference>
<dbReference type="EMBL" id="CAUYUJ010004936">
    <property type="protein sequence ID" value="CAK0811622.1"/>
    <property type="molecule type" value="Genomic_DNA"/>
</dbReference>
<evidence type="ECO:0000313" key="3">
    <source>
        <dbReference type="EMBL" id="CAK0811622.1"/>
    </source>
</evidence>
<proteinExistence type="predicted"/>
<feature type="region of interest" description="Disordered" evidence="1">
    <location>
        <begin position="1"/>
        <end position="79"/>
    </location>
</feature>
<feature type="compositionally biased region" description="Basic and acidic residues" evidence="1">
    <location>
        <begin position="10"/>
        <end position="21"/>
    </location>
</feature>
<accession>A0ABN9QYY1</accession>
<keyword evidence="2" id="KW-0472">Membrane</keyword>
<gene>
    <name evidence="3" type="ORF">PCOR1329_LOCUS16162</name>
</gene>
<reference evidence="3" key="1">
    <citation type="submission" date="2023-10" db="EMBL/GenBank/DDBJ databases">
        <authorList>
            <person name="Chen Y."/>
            <person name="Shah S."/>
            <person name="Dougan E. K."/>
            <person name="Thang M."/>
            <person name="Chan C."/>
        </authorList>
    </citation>
    <scope>NUCLEOTIDE SEQUENCE [LARGE SCALE GENOMIC DNA]</scope>
</reference>
<feature type="compositionally biased region" description="Pro residues" evidence="1">
    <location>
        <begin position="57"/>
        <end position="67"/>
    </location>
</feature>
<comment type="caution">
    <text evidence="3">The sequence shown here is derived from an EMBL/GenBank/DDBJ whole genome shotgun (WGS) entry which is preliminary data.</text>
</comment>